<accession>A0ACD5YNH6</accession>
<evidence type="ECO:0000313" key="2">
    <source>
        <dbReference type="Proteomes" id="UP001732700"/>
    </source>
</evidence>
<dbReference type="Proteomes" id="UP001732700">
    <property type="component" value="Chromosome 6A"/>
</dbReference>
<keyword evidence="2" id="KW-1185">Reference proteome</keyword>
<reference evidence="1" key="1">
    <citation type="submission" date="2021-05" db="EMBL/GenBank/DDBJ databases">
        <authorList>
            <person name="Scholz U."/>
            <person name="Mascher M."/>
            <person name="Fiebig A."/>
        </authorList>
    </citation>
    <scope>NUCLEOTIDE SEQUENCE [LARGE SCALE GENOMIC DNA]</scope>
</reference>
<proteinExistence type="predicted"/>
<protein>
    <submittedName>
        <fullName evidence="1">Uncharacterized protein</fullName>
    </submittedName>
</protein>
<organism evidence="1 2">
    <name type="scientific">Avena sativa</name>
    <name type="common">Oat</name>
    <dbReference type="NCBI Taxonomy" id="4498"/>
    <lineage>
        <taxon>Eukaryota</taxon>
        <taxon>Viridiplantae</taxon>
        <taxon>Streptophyta</taxon>
        <taxon>Embryophyta</taxon>
        <taxon>Tracheophyta</taxon>
        <taxon>Spermatophyta</taxon>
        <taxon>Magnoliopsida</taxon>
        <taxon>Liliopsida</taxon>
        <taxon>Poales</taxon>
        <taxon>Poaceae</taxon>
        <taxon>BOP clade</taxon>
        <taxon>Pooideae</taxon>
        <taxon>Poodae</taxon>
        <taxon>Poeae</taxon>
        <taxon>Poeae Chloroplast Group 1 (Aveneae type)</taxon>
        <taxon>Aveninae</taxon>
        <taxon>Avena</taxon>
    </lineage>
</organism>
<evidence type="ECO:0000313" key="1">
    <source>
        <dbReference type="EnsemblPlants" id="AVESA.00010b.r2.6AG1039820.1.CDS"/>
    </source>
</evidence>
<sequence>MACPAQSMLAASSCVFLRSSKPQQATVLRGGGIAASIGIGIGGRLLTVSCNASSSPAPPPQDDECNDVECAPEKEVGSLSVEWLAEERTKVVGTFPPKKKGWTGLIEKDTAGQTNIYSVEPVVYVAESAISSGTPGTSSEGSENTAALVGGLALIVVAGASSILIQVSKNQPPVQTPYSGPPLSYYVAKFQPAAAAFSVQPSPPVVEAAAPEETTPSSSDSPPTLEASAEASPDNAEQQQLSS</sequence>
<reference evidence="1" key="2">
    <citation type="submission" date="2025-09" db="UniProtKB">
        <authorList>
            <consortium name="EnsemblPlants"/>
        </authorList>
    </citation>
    <scope>IDENTIFICATION</scope>
</reference>
<name>A0ACD5YNH6_AVESA</name>
<dbReference type="EnsemblPlants" id="AVESA.00010b.r2.6AG1039820.1">
    <property type="protein sequence ID" value="AVESA.00010b.r2.6AG1039820.1.CDS"/>
    <property type="gene ID" value="AVESA.00010b.r2.6AG1039820"/>
</dbReference>